<dbReference type="EMBL" id="FCOX02000019">
    <property type="protein sequence ID" value="SAK80237.1"/>
    <property type="molecule type" value="Genomic_DNA"/>
</dbReference>
<gene>
    <name evidence="1" type="ORF">AWB78_03788</name>
</gene>
<protein>
    <submittedName>
        <fullName evidence="1">Uncharacterized protein</fullName>
    </submittedName>
</protein>
<dbReference type="AlphaFoldDB" id="A0A158CFD6"/>
<reference evidence="1" key="1">
    <citation type="submission" date="2016-01" db="EMBL/GenBank/DDBJ databases">
        <authorList>
            <person name="Peeters C."/>
        </authorList>
    </citation>
    <scope>NUCLEOTIDE SEQUENCE</scope>
    <source>
        <strain evidence="1">LMG 29321</strain>
    </source>
</reference>
<evidence type="ECO:0000313" key="2">
    <source>
        <dbReference type="Proteomes" id="UP000071859"/>
    </source>
</evidence>
<comment type="caution">
    <text evidence="1">The sequence shown here is derived from an EMBL/GenBank/DDBJ whole genome shotgun (WGS) entry which is preliminary data.</text>
</comment>
<proteinExistence type="predicted"/>
<dbReference type="OrthoDB" id="9795587at2"/>
<evidence type="ECO:0000313" key="1">
    <source>
        <dbReference type="EMBL" id="SAK80237.1"/>
    </source>
</evidence>
<dbReference type="RefSeq" id="WP_157697548.1">
    <property type="nucleotide sequence ID" value="NZ_FCOX02000019.1"/>
</dbReference>
<keyword evidence="2" id="KW-1185">Reference proteome</keyword>
<dbReference type="Proteomes" id="UP000071859">
    <property type="component" value="Unassembled WGS sequence"/>
</dbReference>
<organism evidence="1 2">
    <name type="scientific">Caballeronia calidae</name>
    <dbReference type="NCBI Taxonomy" id="1777139"/>
    <lineage>
        <taxon>Bacteria</taxon>
        <taxon>Pseudomonadati</taxon>
        <taxon>Pseudomonadota</taxon>
        <taxon>Betaproteobacteria</taxon>
        <taxon>Burkholderiales</taxon>
        <taxon>Burkholderiaceae</taxon>
        <taxon>Caballeronia</taxon>
    </lineage>
</organism>
<name>A0A158CFD6_9BURK</name>
<accession>A0A158CFD6</accession>
<sequence>MDESTANVSTEPLLTIGGQVERPLRLDIAALREFESVSLPPFDLGACAAEI</sequence>